<dbReference type="GO" id="GO:0003677">
    <property type="term" value="F:DNA binding"/>
    <property type="evidence" value="ECO:0007669"/>
    <property type="project" value="UniProtKB-KW"/>
</dbReference>
<dbReference type="InterPro" id="IPR000792">
    <property type="entry name" value="Tscrpt_reg_LuxR_C"/>
</dbReference>
<evidence type="ECO:0000256" key="4">
    <source>
        <dbReference type="SAM" id="MobiDB-lite"/>
    </source>
</evidence>
<dbReference type="AlphaFoldDB" id="A0A679J800"/>
<dbReference type="InterPro" id="IPR036388">
    <property type="entry name" value="WH-like_DNA-bd_sf"/>
</dbReference>
<dbReference type="EMBL" id="LR743507">
    <property type="protein sequence ID" value="CAA2102821.1"/>
    <property type="molecule type" value="Genomic_DNA"/>
</dbReference>
<dbReference type="GO" id="GO:0006355">
    <property type="term" value="P:regulation of DNA-templated transcription"/>
    <property type="evidence" value="ECO:0007669"/>
    <property type="project" value="InterPro"/>
</dbReference>
<feature type="region of interest" description="Disordered" evidence="4">
    <location>
        <begin position="216"/>
        <end position="257"/>
    </location>
</feature>
<proteinExistence type="predicted"/>
<dbReference type="PANTHER" id="PTHR44688:SF16">
    <property type="entry name" value="DNA-BINDING TRANSCRIPTIONAL ACTIVATOR DEVR_DOSR"/>
    <property type="match status" value="1"/>
</dbReference>
<dbReference type="PRINTS" id="PR00038">
    <property type="entry name" value="HTHLUXR"/>
</dbReference>
<dbReference type="SMART" id="SM00421">
    <property type="entry name" value="HTH_LUXR"/>
    <property type="match status" value="1"/>
</dbReference>
<keyword evidence="3" id="KW-0804">Transcription</keyword>
<protein>
    <submittedName>
        <fullName evidence="6">HTH-type transcriptional regulator</fullName>
    </submittedName>
</protein>
<evidence type="ECO:0000256" key="3">
    <source>
        <dbReference type="ARBA" id="ARBA00023163"/>
    </source>
</evidence>
<feature type="domain" description="HTH luxR-type" evidence="5">
    <location>
        <begin position="249"/>
        <end position="314"/>
    </location>
</feature>
<accession>A0A679J800</accession>
<evidence type="ECO:0000259" key="5">
    <source>
        <dbReference type="PROSITE" id="PS50043"/>
    </source>
</evidence>
<dbReference type="InterPro" id="IPR016032">
    <property type="entry name" value="Sig_transdc_resp-reg_C-effctor"/>
</dbReference>
<gene>
    <name evidence="6" type="ORF">VVAX_01948</name>
</gene>
<keyword evidence="2" id="KW-0238">DNA-binding</keyword>
<dbReference type="PANTHER" id="PTHR44688">
    <property type="entry name" value="DNA-BINDING TRANSCRIPTIONAL ACTIVATOR DEVR_DOSR"/>
    <property type="match status" value="1"/>
</dbReference>
<name>A0A679J800_VARPD</name>
<evidence type="ECO:0000256" key="1">
    <source>
        <dbReference type="ARBA" id="ARBA00023015"/>
    </source>
</evidence>
<sequence length="326" mass="34929">MAKNTMRQAAARLASSYRFGARMSAGADGRPLRWLARGVAGSGKILRRSLGVKRWGARARMVALRERSRLIDQLCVLGAMYPGDGASRASAAVGSASPRMPMSPALLKPDIFRANNTIAPQGAQPYRPARSMGPGHWTAPPHVAMRGRAPKWECGVPVACALEDDVLPADSASAASAVGSLFSEANEVELAFLMRLIAEGDTATASRIARRIVDAKRAGAHAPEQAAEAPPPPRSRRTRAVAPAAPAGPERGRGPLSPRELNVLRMISQGQSNREIAETSYRSLHTVDAQVKNIYRKLAVKTRAQAVREAMQRGLLSPEARNQADR</sequence>
<keyword evidence="1" id="KW-0805">Transcription regulation</keyword>
<dbReference type="SUPFAM" id="SSF46894">
    <property type="entry name" value="C-terminal effector domain of the bipartite response regulators"/>
    <property type="match status" value="1"/>
</dbReference>
<dbReference type="CDD" id="cd06170">
    <property type="entry name" value="LuxR_C_like"/>
    <property type="match status" value="1"/>
</dbReference>
<evidence type="ECO:0000256" key="2">
    <source>
        <dbReference type="ARBA" id="ARBA00023125"/>
    </source>
</evidence>
<dbReference type="PROSITE" id="PS50043">
    <property type="entry name" value="HTH_LUXR_2"/>
    <property type="match status" value="1"/>
</dbReference>
<dbReference type="Pfam" id="PF00196">
    <property type="entry name" value="GerE"/>
    <property type="match status" value="1"/>
</dbReference>
<evidence type="ECO:0000313" key="6">
    <source>
        <dbReference type="EMBL" id="CAA2102821.1"/>
    </source>
</evidence>
<dbReference type="Gene3D" id="1.10.10.10">
    <property type="entry name" value="Winged helix-like DNA-binding domain superfamily/Winged helix DNA-binding domain"/>
    <property type="match status" value="1"/>
</dbReference>
<feature type="compositionally biased region" description="Low complexity" evidence="4">
    <location>
        <begin position="240"/>
        <end position="249"/>
    </location>
</feature>
<organism evidence="6">
    <name type="scientific">Variovorax paradoxus</name>
    <dbReference type="NCBI Taxonomy" id="34073"/>
    <lineage>
        <taxon>Bacteria</taxon>
        <taxon>Pseudomonadati</taxon>
        <taxon>Pseudomonadota</taxon>
        <taxon>Betaproteobacteria</taxon>
        <taxon>Burkholderiales</taxon>
        <taxon>Comamonadaceae</taxon>
        <taxon>Variovorax</taxon>
    </lineage>
</organism>
<reference evidence="6" key="1">
    <citation type="submission" date="2019-12" db="EMBL/GenBank/DDBJ databases">
        <authorList>
            <person name="Cremers G."/>
        </authorList>
    </citation>
    <scope>NUCLEOTIDE SEQUENCE</scope>
    <source>
        <strain evidence="6">Vvax</strain>
    </source>
</reference>